<dbReference type="UniPathway" id="UPA00973"/>
<comment type="pathway">
    <text evidence="7">Bacterial outer membrane biogenesis; LPS lipid A biosynthesis.</text>
</comment>
<dbReference type="GO" id="GO:0016020">
    <property type="term" value="C:membrane"/>
    <property type="evidence" value="ECO:0007669"/>
    <property type="project" value="GOC"/>
</dbReference>
<dbReference type="InterPro" id="IPR011004">
    <property type="entry name" value="Trimer_LpxA-like_sf"/>
</dbReference>
<dbReference type="NCBIfam" id="NF002060">
    <property type="entry name" value="PRK00892.1"/>
    <property type="match status" value="1"/>
</dbReference>
<proteinExistence type="inferred from homology"/>
<comment type="catalytic activity">
    <reaction evidence="7">
        <text>a UDP-3-O-[(3R)-3-hydroxyacyl]-alpha-D-glucosamine + a (3R)-hydroxyacyl-[ACP] = a UDP-2-N,3-O-bis[(3R)-3-hydroxyacyl]-alpha-D-glucosamine + holo-[ACP] + H(+)</text>
        <dbReference type="Rhea" id="RHEA:53836"/>
        <dbReference type="Rhea" id="RHEA-COMP:9685"/>
        <dbReference type="Rhea" id="RHEA-COMP:9945"/>
        <dbReference type="ChEBI" id="CHEBI:15378"/>
        <dbReference type="ChEBI" id="CHEBI:64479"/>
        <dbReference type="ChEBI" id="CHEBI:78827"/>
        <dbReference type="ChEBI" id="CHEBI:137740"/>
        <dbReference type="ChEBI" id="CHEBI:137748"/>
        <dbReference type="EC" id="2.3.1.191"/>
    </reaction>
</comment>
<keyword evidence="10" id="KW-1185">Reference proteome</keyword>
<dbReference type="RefSeq" id="WP_036279807.1">
    <property type="nucleotide sequence ID" value="NZ_CP014476.1"/>
</dbReference>
<dbReference type="KEGG" id="mdn:JT25_015635"/>
<gene>
    <name evidence="7" type="primary">lpxD</name>
    <name evidence="9" type="ORF">JT25_015635</name>
</gene>
<keyword evidence="1 7" id="KW-0444">Lipid biosynthesis</keyword>
<dbReference type="STRING" id="1538553.JT25_015635"/>
<dbReference type="OrthoDB" id="9784739at2"/>
<evidence type="ECO:0000256" key="7">
    <source>
        <dbReference type="HAMAP-Rule" id="MF_00523"/>
    </source>
</evidence>
<evidence type="ECO:0000313" key="9">
    <source>
        <dbReference type="EMBL" id="AMK77891.1"/>
    </source>
</evidence>
<dbReference type="SUPFAM" id="SSF51161">
    <property type="entry name" value="Trimeric LpxA-like enzymes"/>
    <property type="match status" value="1"/>
</dbReference>
<comment type="subunit">
    <text evidence="7">Homotrimer.</text>
</comment>
<dbReference type="InterPro" id="IPR001451">
    <property type="entry name" value="Hexapep"/>
</dbReference>
<evidence type="ECO:0000256" key="2">
    <source>
        <dbReference type="ARBA" id="ARBA00022556"/>
    </source>
</evidence>
<evidence type="ECO:0000256" key="6">
    <source>
        <dbReference type="ARBA" id="ARBA00023315"/>
    </source>
</evidence>
<dbReference type="GO" id="GO:0009245">
    <property type="term" value="P:lipid A biosynthetic process"/>
    <property type="evidence" value="ECO:0007669"/>
    <property type="project" value="UniProtKB-UniRule"/>
</dbReference>
<feature type="active site" description="Proton acceptor" evidence="7">
    <location>
        <position position="240"/>
    </location>
</feature>
<dbReference type="InterPro" id="IPR007691">
    <property type="entry name" value="LpxD"/>
</dbReference>
<dbReference type="NCBIfam" id="TIGR01853">
    <property type="entry name" value="lipid_A_lpxD"/>
    <property type="match status" value="1"/>
</dbReference>
<dbReference type="CDD" id="cd03352">
    <property type="entry name" value="LbH_LpxD"/>
    <property type="match status" value="1"/>
</dbReference>
<protein>
    <recommendedName>
        <fullName evidence="7">UDP-3-O-acylglucosamine N-acyltransferase</fullName>
        <ecNumber evidence="7">2.3.1.191</ecNumber>
    </recommendedName>
</protein>
<keyword evidence="4 7" id="KW-0677">Repeat</keyword>
<dbReference type="Gene3D" id="2.160.10.10">
    <property type="entry name" value="Hexapeptide repeat proteins"/>
    <property type="match status" value="1"/>
</dbReference>
<dbReference type="Pfam" id="PF00132">
    <property type="entry name" value="Hexapep"/>
    <property type="match status" value="2"/>
</dbReference>
<name>A0A126T736_9GAMM</name>
<dbReference type="PANTHER" id="PTHR43378:SF2">
    <property type="entry name" value="UDP-3-O-ACYLGLUCOSAMINE N-ACYLTRANSFERASE 1, MITOCHONDRIAL-RELATED"/>
    <property type="match status" value="1"/>
</dbReference>
<dbReference type="GO" id="GO:0016410">
    <property type="term" value="F:N-acyltransferase activity"/>
    <property type="evidence" value="ECO:0007669"/>
    <property type="project" value="InterPro"/>
</dbReference>
<feature type="domain" description="UDP-3-O-[3-hydroxymyristoyl] glucosamine N-acyltransferase non-repeat region" evidence="8">
    <location>
        <begin position="23"/>
        <end position="89"/>
    </location>
</feature>
<keyword evidence="6 7" id="KW-0012">Acyltransferase</keyword>
<evidence type="ECO:0000256" key="4">
    <source>
        <dbReference type="ARBA" id="ARBA00022737"/>
    </source>
</evidence>
<dbReference type="Proteomes" id="UP000030512">
    <property type="component" value="Chromosome"/>
</dbReference>
<comment type="similarity">
    <text evidence="7">Belongs to the transferase hexapeptide repeat family. LpxD subfamily.</text>
</comment>
<organism evidence="9 10">
    <name type="scientific">Methylomonas denitrificans</name>
    <dbReference type="NCBI Taxonomy" id="1538553"/>
    <lineage>
        <taxon>Bacteria</taxon>
        <taxon>Pseudomonadati</taxon>
        <taxon>Pseudomonadota</taxon>
        <taxon>Gammaproteobacteria</taxon>
        <taxon>Methylococcales</taxon>
        <taxon>Methylococcaceae</taxon>
        <taxon>Methylomonas</taxon>
    </lineage>
</organism>
<reference evidence="9 10" key="1">
    <citation type="journal article" date="2015" name="Environ. Microbiol.">
        <title>Methane oxidation coupled to nitrate reduction under hypoxia by the Gammaproteobacterium Methylomonas denitrificans, sp. nov. type strain FJG1.</title>
        <authorList>
            <person name="Kits K.D."/>
            <person name="Klotz M.G."/>
            <person name="Stein L.Y."/>
        </authorList>
    </citation>
    <scope>NUCLEOTIDE SEQUENCE [LARGE SCALE GENOMIC DNA]</scope>
    <source>
        <strain evidence="9 10">FJG1</strain>
    </source>
</reference>
<dbReference type="InterPro" id="IPR020573">
    <property type="entry name" value="UDP_GlcNAc_AcTrfase_non-rep"/>
</dbReference>
<evidence type="ECO:0000313" key="10">
    <source>
        <dbReference type="Proteomes" id="UP000030512"/>
    </source>
</evidence>
<keyword evidence="2 7" id="KW-0441">Lipid A biosynthesis</keyword>
<dbReference type="EC" id="2.3.1.191" evidence="7"/>
<comment type="function">
    <text evidence="7">Catalyzes the N-acylation of UDP-3-O-acylglucosamine using 3-hydroxyacyl-ACP as the acyl donor. Is involved in the biosynthesis of lipid A, a phosphorylated glycolipid that anchors the lipopolysaccharide to the outer membrane of the cell.</text>
</comment>
<dbReference type="Gene3D" id="3.40.1390.10">
    <property type="entry name" value="MurE/MurF, N-terminal domain"/>
    <property type="match status" value="1"/>
</dbReference>
<dbReference type="GO" id="GO:0103118">
    <property type="term" value="F:UDP-3-O-[(3R)-3-hydroxyacyl]-glucosamine N-acyltransferase activity"/>
    <property type="evidence" value="ECO:0007669"/>
    <property type="project" value="UniProtKB-EC"/>
</dbReference>
<dbReference type="PANTHER" id="PTHR43378">
    <property type="entry name" value="UDP-3-O-ACYLGLUCOSAMINE N-ACYLTRANSFERASE"/>
    <property type="match status" value="1"/>
</dbReference>
<dbReference type="Pfam" id="PF04613">
    <property type="entry name" value="LpxD"/>
    <property type="match status" value="1"/>
</dbReference>
<accession>A0A126T736</accession>
<dbReference type="AlphaFoldDB" id="A0A126T736"/>
<sequence length="342" mass="36211">MLITELAQRCDATTQGGDATLFINSAADIMSAHPHQVTVLSDGKYKKYLKDSKASACFIAEQLADGEIPENLTLLICKDPEISFLNAVKLLHPEPVFKRQVSEHAVLAETSTLGFDVHVGPFATIGNDSSIGDSSTIEAGSRIGNHVMIGKHCHIHPNAVIYDHSIIGNNVIIHAGAVIGADGFGYKFRDNQHVKVPHVGHVEIADNVEIGANTCIDRGALGATKIGWGSKIDNLVQLGHNNIVGRNVIICGQSGISGSCTIEDGAILAGSTGVADHVKIGARAVVMARSGISGDIDPGAQVFGSPAKDRKVAWKELAALAKLPELMQKFKALEARVLKLEE</sequence>
<evidence type="ECO:0000256" key="1">
    <source>
        <dbReference type="ARBA" id="ARBA00022516"/>
    </source>
</evidence>
<dbReference type="EMBL" id="CP014476">
    <property type="protein sequence ID" value="AMK77891.1"/>
    <property type="molecule type" value="Genomic_DNA"/>
</dbReference>
<evidence type="ECO:0000259" key="8">
    <source>
        <dbReference type="Pfam" id="PF04613"/>
    </source>
</evidence>
<evidence type="ECO:0000256" key="5">
    <source>
        <dbReference type="ARBA" id="ARBA00023098"/>
    </source>
</evidence>
<evidence type="ECO:0000256" key="3">
    <source>
        <dbReference type="ARBA" id="ARBA00022679"/>
    </source>
</evidence>
<dbReference type="HAMAP" id="MF_00523">
    <property type="entry name" value="LpxD"/>
    <property type="match status" value="1"/>
</dbReference>
<keyword evidence="3 7" id="KW-0808">Transferase</keyword>
<keyword evidence="5 7" id="KW-0443">Lipid metabolism</keyword>